<dbReference type="AlphaFoldDB" id="A0A392UZY4"/>
<proteinExistence type="predicted"/>
<dbReference type="EMBL" id="LXQA011022617">
    <property type="protein sequence ID" value="MCI81588.1"/>
    <property type="molecule type" value="Genomic_DNA"/>
</dbReference>
<sequence>RKLARFVRSLPPKSFAAVVESPKPVPLIPKIKGKNNTG</sequence>
<comment type="caution">
    <text evidence="1">The sequence shown here is derived from an EMBL/GenBank/DDBJ whole genome shotgun (WGS) entry which is preliminary data.</text>
</comment>
<reference evidence="1 2" key="1">
    <citation type="journal article" date="2018" name="Front. Plant Sci.">
        <title>Red Clover (Trifolium pratense) and Zigzag Clover (T. medium) - A Picture of Genomic Similarities and Differences.</title>
        <authorList>
            <person name="Dluhosova J."/>
            <person name="Istvanek J."/>
            <person name="Nedelnik J."/>
            <person name="Repkova J."/>
        </authorList>
    </citation>
    <scope>NUCLEOTIDE SEQUENCE [LARGE SCALE GENOMIC DNA]</scope>
    <source>
        <strain evidence="2">cv. 10/8</strain>
        <tissue evidence="1">Leaf</tissue>
    </source>
</reference>
<feature type="non-terminal residue" evidence="1">
    <location>
        <position position="1"/>
    </location>
</feature>
<evidence type="ECO:0000313" key="1">
    <source>
        <dbReference type="EMBL" id="MCI81588.1"/>
    </source>
</evidence>
<name>A0A392UZY4_9FABA</name>
<evidence type="ECO:0000313" key="2">
    <source>
        <dbReference type="Proteomes" id="UP000265520"/>
    </source>
</evidence>
<organism evidence="1 2">
    <name type="scientific">Trifolium medium</name>
    <dbReference type="NCBI Taxonomy" id="97028"/>
    <lineage>
        <taxon>Eukaryota</taxon>
        <taxon>Viridiplantae</taxon>
        <taxon>Streptophyta</taxon>
        <taxon>Embryophyta</taxon>
        <taxon>Tracheophyta</taxon>
        <taxon>Spermatophyta</taxon>
        <taxon>Magnoliopsida</taxon>
        <taxon>eudicotyledons</taxon>
        <taxon>Gunneridae</taxon>
        <taxon>Pentapetalae</taxon>
        <taxon>rosids</taxon>
        <taxon>fabids</taxon>
        <taxon>Fabales</taxon>
        <taxon>Fabaceae</taxon>
        <taxon>Papilionoideae</taxon>
        <taxon>50 kb inversion clade</taxon>
        <taxon>NPAAA clade</taxon>
        <taxon>Hologalegina</taxon>
        <taxon>IRL clade</taxon>
        <taxon>Trifolieae</taxon>
        <taxon>Trifolium</taxon>
    </lineage>
</organism>
<keyword evidence="2" id="KW-1185">Reference proteome</keyword>
<dbReference type="Proteomes" id="UP000265520">
    <property type="component" value="Unassembled WGS sequence"/>
</dbReference>
<protein>
    <submittedName>
        <fullName evidence="1">Uncharacterized protein</fullName>
    </submittedName>
</protein>
<accession>A0A392UZY4</accession>